<evidence type="ECO:0000259" key="1">
    <source>
        <dbReference type="Pfam" id="PF00534"/>
    </source>
</evidence>
<keyword evidence="4" id="KW-1185">Reference proteome</keyword>
<organism evidence="3 4">
    <name type="scientific">Algoriphagus pacificus</name>
    <dbReference type="NCBI Taxonomy" id="2811234"/>
    <lineage>
        <taxon>Bacteria</taxon>
        <taxon>Pseudomonadati</taxon>
        <taxon>Bacteroidota</taxon>
        <taxon>Cytophagia</taxon>
        <taxon>Cytophagales</taxon>
        <taxon>Cyclobacteriaceae</taxon>
        <taxon>Algoriphagus</taxon>
    </lineage>
</organism>
<feature type="domain" description="Glycosyl transferase family 1" evidence="1">
    <location>
        <begin position="168"/>
        <end position="329"/>
    </location>
</feature>
<comment type="caution">
    <text evidence="3">The sequence shown here is derived from an EMBL/GenBank/DDBJ whole genome shotgun (WGS) entry which is preliminary data.</text>
</comment>
<name>A0ABS3CKF4_9BACT</name>
<dbReference type="InterPro" id="IPR028098">
    <property type="entry name" value="Glyco_trans_4-like_N"/>
</dbReference>
<feature type="domain" description="Glycosyltransferase subfamily 4-like N-terminal" evidence="2">
    <location>
        <begin position="55"/>
        <end position="157"/>
    </location>
</feature>
<dbReference type="PANTHER" id="PTHR45947">
    <property type="entry name" value="SULFOQUINOVOSYL TRANSFERASE SQD2"/>
    <property type="match status" value="1"/>
</dbReference>
<dbReference type="EMBL" id="JAFKCU010000006">
    <property type="protein sequence ID" value="MBN7817580.1"/>
    <property type="molecule type" value="Genomic_DNA"/>
</dbReference>
<dbReference type="Gene3D" id="3.40.50.2000">
    <property type="entry name" value="Glycogen Phosphorylase B"/>
    <property type="match status" value="2"/>
</dbReference>
<dbReference type="CDD" id="cd03801">
    <property type="entry name" value="GT4_PimA-like"/>
    <property type="match status" value="1"/>
</dbReference>
<evidence type="ECO:0000313" key="3">
    <source>
        <dbReference type="EMBL" id="MBN7817580.1"/>
    </source>
</evidence>
<accession>A0ABS3CKF4</accession>
<proteinExistence type="predicted"/>
<protein>
    <submittedName>
        <fullName evidence="3">Glycosyltransferase family 4 protein</fullName>
    </submittedName>
</protein>
<dbReference type="SUPFAM" id="SSF53756">
    <property type="entry name" value="UDP-Glycosyltransferase/glycogen phosphorylase"/>
    <property type="match status" value="1"/>
</dbReference>
<dbReference type="PANTHER" id="PTHR45947:SF3">
    <property type="entry name" value="SULFOQUINOVOSYL TRANSFERASE SQD2"/>
    <property type="match status" value="1"/>
</dbReference>
<evidence type="ECO:0000313" key="4">
    <source>
        <dbReference type="Proteomes" id="UP000664480"/>
    </source>
</evidence>
<dbReference type="InterPro" id="IPR001296">
    <property type="entry name" value="Glyco_trans_1"/>
</dbReference>
<reference evidence="3 4" key="1">
    <citation type="submission" date="2021-03" db="EMBL/GenBank/DDBJ databases">
        <title>novel species isolated from a fishpond in China.</title>
        <authorList>
            <person name="Lu H."/>
            <person name="Cai Z."/>
        </authorList>
    </citation>
    <scope>NUCLEOTIDE SEQUENCE [LARGE SCALE GENOMIC DNA]</scope>
    <source>
        <strain evidence="3 4">YJ13C</strain>
    </source>
</reference>
<dbReference type="InterPro" id="IPR050194">
    <property type="entry name" value="Glycosyltransferase_grp1"/>
</dbReference>
<evidence type="ECO:0000259" key="2">
    <source>
        <dbReference type="Pfam" id="PF13439"/>
    </source>
</evidence>
<gene>
    <name evidence="3" type="ORF">J0A69_19210</name>
</gene>
<sequence>MKVYLVSNMYPNSKYPSFGVFVKNFEEAIRKEGVEIVESSLIKGRKAGLARIWAYLVFFVEVIWKSNRGDFDLIYVHYMQHSLIPLNFWKRRKDKKLVLNAHGTDILGTGKLASKIRRFNSKLIKSADLVVVPSEFFVSKIKNLGVSKEKIYISPSGGINDQVFYPILPKKTDSGKIGYFGRLDPGKGLETLLKAFIEIQKSISLKLDIIGGGSLENSLHSFCQENNLLESVQFFGPLSQANSAKIIRNWDLAVFPSQLEESLGLVGIEAMACGVPVIGSRIGGIPTYLRDGINGFLFEQGNHNELVEKIVEYYQLGEDERSIMAENAVKTSQAYRSNKVTNELIEKLKSLN</sequence>
<dbReference type="Pfam" id="PF00534">
    <property type="entry name" value="Glycos_transf_1"/>
    <property type="match status" value="1"/>
</dbReference>
<dbReference type="Pfam" id="PF13439">
    <property type="entry name" value="Glyco_transf_4"/>
    <property type="match status" value="1"/>
</dbReference>
<dbReference type="Proteomes" id="UP000664480">
    <property type="component" value="Unassembled WGS sequence"/>
</dbReference>